<evidence type="ECO:0000259" key="1">
    <source>
        <dbReference type="Pfam" id="PF13340"/>
    </source>
</evidence>
<name>A0A1I5IML9_9ACTN</name>
<dbReference type="PANTHER" id="PTHR46637">
    <property type="entry name" value="TIS1421-TRANSPOSASE PROTEIN A"/>
    <property type="match status" value="1"/>
</dbReference>
<reference evidence="3" key="1">
    <citation type="submission" date="2016-10" db="EMBL/GenBank/DDBJ databases">
        <authorList>
            <person name="Varghese N."/>
            <person name="Submissions S."/>
        </authorList>
    </citation>
    <scope>NUCLEOTIDE SEQUENCE [LARGE SCALE GENOMIC DNA]</scope>
    <source>
        <strain evidence="3">DSM 43161</strain>
    </source>
</reference>
<dbReference type="PANTHER" id="PTHR46637:SF1">
    <property type="entry name" value="BLL5188 PROTEIN"/>
    <property type="match status" value="1"/>
</dbReference>
<protein>
    <submittedName>
        <fullName evidence="2">Transposase</fullName>
    </submittedName>
</protein>
<proteinExistence type="predicted"/>
<keyword evidence="3" id="KW-1185">Reference proteome</keyword>
<dbReference type="InterPro" id="IPR025161">
    <property type="entry name" value="IS402-like_dom"/>
</dbReference>
<dbReference type="Proteomes" id="UP000183642">
    <property type="component" value="Unassembled WGS sequence"/>
</dbReference>
<evidence type="ECO:0000313" key="2">
    <source>
        <dbReference type="EMBL" id="SFO61724.1"/>
    </source>
</evidence>
<feature type="domain" description="Insertion element IS402-like" evidence="1">
    <location>
        <begin position="7"/>
        <end position="79"/>
    </location>
</feature>
<dbReference type="EMBL" id="FOWE01000016">
    <property type="protein sequence ID" value="SFO61724.1"/>
    <property type="molecule type" value="Genomic_DNA"/>
</dbReference>
<sequence>MARSAVLSDEDWARLEPLLPSSAGMRGRPFRDHRQVLEGIVFRYRTGCAWRDLPVEFGPWQTVWKRHHRFSLDGTWDRILTALQARADAA</sequence>
<dbReference type="RefSeq" id="WP_075015965.1">
    <property type="nucleotide sequence ID" value="NZ_FOWE01000016.1"/>
</dbReference>
<dbReference type="Pfam" id="PF13340">
    <property type="entry name" value="DUF4096"/>
    <property type="match status" value="1"/>
</dbReference>
<evidence type="ECO:0000313" key="3">
    <source>
        <dbReference type="Proteomes" id="UP000183642"/>
    </source>
</evidence>
<gene>
    <name evidence="2" type="ORF">SAMN05660359_04739</name>
</gene>
<dbReference type="InterPro" id="IPR052909">
    <property type="entry name" value="Transposase_6_like"/>
</dbReference>
<dbReference type="AlphaFoldDB" id="A0A1I5IML9"/>
<organism evidence="2 3">
    <name type="scientific">Geodermatophilus obscurus</name>
    <dbReference type="NCBI Taxonomy" id="1861"/>
    <lineage>
        <taxon>Bacteria</taxon>
        <taxon>Bacillati</taxon>
        <taxon>Actinomycetota</taxon>
        <taxon>Actinomycetes</taxon>
        <taxon>Geodermatophilales</taxon>
        <taxon>Geodermatophilaceae</taxon>
        <taxon>Geodermatophilus</taxon>
    </lineage>
</organism>
<feature type="non-terminal residue" evidence="2">
    <location>
        <position position="90"/>
    </location>
</feature>
<accession>A0A1I5IML9</accession>